<evidence type="ECO:0000313" key="3">
    <source>
        <dbReference type="Proteomes" id="UP001194468"/>
    </source>
</evidence>
<keyword evidence="3" id="KW-1185">Reference proteome</keyword>
<protein>
    <submittedName>
        <fullName evidence="2">Uncharacterized protein</fullName>
    </submittedName>
</protein>
<reference evidence="2" key="2">
    <citation type="journal article" date="2020" name="Nat. Commun.">
        <title>Large-scale genome sequencing of mycorrhizal fungi provides insights into the early evolution of symbiotic traits.</title>
        <authorList>
            <person name="Miyauchi S."/>
            <person name="Kiss E."/>
            <person name="Kuo A."/>
            <person name="Drula E."/>
            <person name="Kohler A."/>
            <person name="Sanchez-Garcia M."/>
            <person name="Morin E."/>
            <person name="Andreopoulos B."/>
            <person name="Barry K.W."/>
            <person name="Bonito G."/>
            <person name="Buee M."/>
            <person name="Carver A."/>
            <person name="Chen C."/>
            <person name="Cichocki N."/>
            <person name="Clum A."/>
            <person name="Culley D."/>
            <person name="Crous P.W."/>
            <person name="Fauchery L."/>
            <person name="Girlanda M."/>
            <person name="Hayes R.D."/>
            <person name="Keri Z."/>
            <person name="LaButti K."/>
            <person name="Lipzen A."/>
            <person name="Lombard V."/>
            <person name="Magnuson J."/>
            <person name="Maillard F."/>
            <person name="Murat C."/>
            <person name="Nolan M."/>
            <person name="Ohm R.A."/>
            <person name="Pangilinan J."/>
            <person name="Pereira M.F."/>
            <person name="Perotto S."/>
            <person name="Peter M."/>
            <person name="Pfister S."/>
            <person name="Riley R."/>
            <person name="Sitrit Y."/>
            <person name="Stielow J.B."/>
            <person name="Szollosi G."/>
            <person name="Zifcakova L."/>
            <person name="Stursova M."/>
            <person name="Spatafora J.W."/>
            <person name="Tedersoo L."/>
            <person name="Vaario L.M."/>
            <person name="Yamada A."/>
            <person name="Yan M."/>
            <person name="Wang P."/>
            <person name="Xu J."/>
            <person name="Bruns T."/>
            <person name="Baldrian P."/>
            <person name="Vilgalys R."/>
            <person name="Dunand C."/>
            <person name="Henrissat B."/>
            <person name="Grigoriev I.V."/>
            <person name="Hibbett D."/>
            <person name="Nagy L.G."/>
            <person name="Martin F.M."/>
        </authorList>
    </citation>
    <scope>NUCLEOTIDE SEQUENCE</scope>
    <source>
        <strain evidence="2">BED1</strain>
    </source>
</reference>
<gene>
    <name evidence="2" type="ORF">L210DRAFT_925087</name>
</gene>
<organism evidence="2 3">
    <name type="scientific">Boletus edulis BED1</name>
    <dbReference type="NCBI Taxonomy" id="1328754"/>
    <lineage>
        <taxon>Eukaryota</taxon>
        <taxon>Fungi</taxon>
        <taxon>Dikarya</taxon>
        <taxon>Basidiomycota</taxon>
        <taxon>Agaricomycotina</taxon>
        <taxon>Agaricomycetes</taxon>
        <taxon>Agaricomycetidae</taxon>
        <taxon>Boletales</taxon>
        <taxon>Boletineae</taxon>
        <taxon>Boletaceae</taxon>
        <taxon>Boletoideae</taxon>
        <taxon>Boletus</taxon>
    </lineage>
</organism>
<comment type="caution">
    <text evidence="2">The sequence shown here is derived from an EMBL/GenBank/DDBJ whole genome shotgun (WGS) entry which is preliminary data.</text>
</comment>
<accession>A0AAD4C5I4</accession>
<evidence type="ECO:0000256" key="1">
    <source>
        <dbReference type="SAM" id="MobiDB-lite"/>
    </source>
</evidence>
<feature type="region of interest" description="Disordered" evidence="1">
    <location>
        <begin position="92"/>
        <end position="200"/>
    </location>
</feature>
<feature type="compositionally biased region" description="Acidic residues" evidence="1">
    <location>
        <begin position="139"/>
        <end position="156"/>
    </location>
</feature>
<feature type="compositionally biased region" description="Acidic residues" evidence="1">
    <location>
        <begin position="166"/>
        <end position="175"/>
    </location>
</feature>
<feature type="compositionally biased region" description="Low complexity" evidence="1">
    <location>
        <begin position="31"/>
        <end position="42"/>
    </location>
</feature>
<dbReference type="AlphaFoldDB" id="A0AAD4C5I4"/>
<dbReference type="Proteomes" id="UP001194468">
    <property type="component" value="Unassembled WGS sequence"/>
</dbReference>
<reference evidence="2" key="1">
    <citation type="submission" date="2019-10" db="EMBL/GenBank/DDBJ databases">
        <authorList>
            <consortium name="DOE Joint Genome Institute"/>
            <person name="Kuo A."/>
            <person name="Miyauchi S."/>
            <person name="Kiss E."/>
            <person name="Drula E."/>
            <person name="Kohler A."/>
            <person name="Sanchez-Garcia M."/>
            <person name="Andreopoulos B."/>
            <person name="Barry K.W."/>
            <person name="Bonito G."/>
            <person name="Buee M."/>
            <person name="Carver A."/>
            <person name="Chen C."/>
            <person name="Cichocki N."/>
            <person name="Clum A."/>
            <person name="Culley D."/>
            <person name="Crous P.W."/>
            <person name="Fauchery L."/>
            <person name="Girlanda M."/>
            <person name="Hayes R."/>
            <person name="Keri Z."/>
            <person name="LaButti K."/>
            <person name="Lipzen A."/>
            <person name="Lombard V."/>
            <person name="Magnuson J."/>
            <person name="Maillard F."/>
            <person name="Morin E."/>
            <person name="Murat C."/>
            <person name="Nolan M."/>
            <person name="Ohm R."/>
            <person name="Pangilinan J."/>
            <person name="Pereira M."/>
            <person name="Perotto S."/>
            <person name="Peter M."/>
            <person name="Riley R."/>
            <person name="Sitrit Y."/>
            <person name="Stielow B."/>
            <person name="Szollosi G."/>
            <person name="Zifcakova L."/>
            <person name="Stursova M."/>
            <person name="Spatafora J.W."/>
            <person name="Tedersoo L."/>
            <person name="Vaario L.-M."/>
            <person name="Yamada A."/>
            <person name="Yan M."/>
            <person name="Wang P."/>
            <person name="Xu J."/>
            <person name="Bruns T."/>
            <person name="Baldrian P."/>
            <person name="Vilgalys R."/>
            <person name="Henrissat B."/>
            <person name="Grigoriev I.V."/>
            <person name="Hibbett D."/>
            <person name="Nagy L.G."/>
            <person name="Martin F.M."/>
        </authorList>
    </citation>
    <scope>NUCLEOTIDE SEQUENCE</scope>
    <source>
        <strain evidence="2">BED1</strain>
    </source>
</reference>
<feature type="region of interest" description="Disordered" evidence="1">
    <location>
        <begin position="31"/>
        <end position="59"/>
    </location>
</feature>
<dbReference type="EMBL" id="WHUW01000003">
    <property type="protein sequence ID" value="KAF8449243.1"/>
    <property type="molecule type" value="Genomic_DNA"/>
</dbReference>
<sequence>MAPSLCENCHKRPKSGTHRFCGKTCAAQAAAKPARSKQSQSKGHAAPRNAGHQKGAPAPQKVVQLCSHCGQKPKFNGFDYCGKSCAALAGATQPTAQGVRTTKQKTAHSSNAPPSNPPATPPAKPHKVPQTKASVPQDDSAEEEEEPEEEDDDEGVSTDLDAYPSDSEDESEDEPSAPAVAPAQAAAKNMSRGGKPNSGVPRVVPGTCAIPGCGQPSHADRRGVKTMYCSTRHREEAVKLGLEAACIMCQRYPQNASDYFCSSACRSQSMTKT</sequence>
<feature type="compositionally biased region" description="Low complexity" evidence="1">
    <location>
        <begin position="176"/>
        <end position="187"/>
    </location>
</feature>
<feature type="compositionally biased region" description="Pro residues" evidence="1">
    <location>
        <begin position="114"/>
        <end position="123"/>
    </location>
</feature>
<evidence type="ECO:0000313" key="2">
    <source>
        <dbReference type="EMBL" id="KAF8449243.1"/>
    </source>
</evidence>
<feature type="compositionally biased region" description="Polar residues" evidence="1">
    <location>
        <begin position="92"/>
        <end position="101"/>
    </location>
</feature>
<proteinExistence type="predicted"/>
<name>A0AAD4C5I4_BOLED</name>